<sequence>MFKVDELEKTISVASRDPAYYGLDEVELSRRRNWTGSARNQIGTVKRAVEKGKSNPAMARHQDNGTSRTNYYSSQDNDDYIASESDRQLLLMRQQDDELDELSASVQRIGGVGLTIHEELSGQERILNNLSLEMETTSNRLDFVQKRVAMVMKKAGIKGQIMLILFLVVLFIILFVLVFLT</sequence>
<keyword evidence="8 10" id="KW-0472">Membrane</keyword>
<dbReference type="Gene3D" id="1.20.5.110">
    <property type="match status" value="1"/>
</dbReference>
<evidence type="ECO:0000256" key="8">
    <source>
        <dbReference type="ARBA" id="ARBA00023136"/>
    </source>
</evidence>
<dbReference type="CDD" id="cd15841">
    <property type="entry name" value="SNARE_Qc"/>
    <property type="match status" value="1"/>
</dbReference>
<keyword evidence="13" id="KW-1185">Reference proteome</keyword>
<evidence type="ECO:0000313" key="12">
    <source>
        <dbReference type="EMBL" id="VAH85935.1"/>
    </source>
</evidence>
<protein>
    <recommendedName>
        <fullName evidence="11">t-SNARE coiled-coil homology domain-containing protein</fullName>
    </recommendedName>
</protein>
<organism evidence="12 13">
    <name type="scientific">Triticum turgidum subsp. durum</name>
    <name type="common">Durum wheat</name>
    <name type="synonym">Triticum durum</name>
    <dbReference type="NCBI Taxonomy" id="4567"/>
    <lineage>
        <taxon>Eukaryota</taxon>
        <taxon>Viridiplantae</taxon>
        <taxon>Streptophyta</taxon>
        <taxon>Embryophyta</taxon>
        <taxon>Tracheophyta</taxon>
        <taxon>Spermatophyta</taxon>
        <taxon>Magnoliopsida</taxon>
        <taxon>Liliopsida</taxon>
        <taxon>Poales</taxon>
        <taxon>Poaceae</taxon>
        <taxon>BOP clade</taxon>
        <taxon>Pooideae</taxon>
        <taxon>Triticodae</taxon>
        <taxon>Triticeae</taxon>
        <taxon>Triticinae</taxon>
        <taxon>Triticum</taxon>
    </lineage>
</organism>
<keyword evidence="4 10" id="KW-0812">Transmembrane</keyword>
<dbReference type="InterPro" id="IPR010989">
    <property type="entry name" value="SNARE"/>
</dbReference>
<dbReference type="AlphaFoldDB" id="A0A9R1QYS3"/>
<dbReference type="Pfam" id="PF05739">
    <property type="entry name" value="SNARE"/>
    <property type="match status" value="1"/>
</dbReference>
<dbReference type="EMBL" id="LT934116">
    <property type="protein sequence ID" value="VAH85935.1"/>
    <property type="molecule type" value="Genomic_DNA"/>
</dbReference>
<dbReference type="InterPro" id="IPR000727">
    <property type="entry name" value="T_SNARE_dom"/>
</dbReference>
<comment type="subcellular location">
    <subcellularLocation>
        <location evidence="1">Golgi apparatus membrane</location>
        <topology evidence="1">Single-pass type IV membrane protein</topology>
    </subcellularLocation>
</comment>
<evidence type="ECO:0000256" key="3">
    <source>
        <dbReference type="ARBA" id="ARBA00022448"/>
    </source>
</evidence>
<dbReference type="SUPFAM" id="SSF47661">
    <property type="entry name" value="t-snare proteins"/>
    <property type="match status" value="1"/>
</dbReference>
<comment type="similarity">
    <text evidence="2">Belongs to the syntaxin family.</text>
</comment>
<dbReference type="GO" id="GO:0015031">
    <property type="term" value="P:protein transport"/>
    <property type="evidence" value="ECO:0007669"/>
    <property type="project" value="UniProtKB-KW"/>
</dbReference>
<evidence type="ECO:0000256" key="6">
    <source>
        <dbReference type="ARBA" id="ARBA00022989"/>
    </source>
</evidence>
<dbReference type="PANTHER" id="PTHR12791">
    <property type="entry name" value="GOLGI SNARE BET1-RELATED"/>
    <property type="match status" value="1"/>
</dbReference>
<evidence type="ECO:0000256" key="4">
    <source>
        <dbReference type="ARBA" id="ARBA00022692"/>
    </source>
</evidence>
<evidence type="ECO:0000256" key="2">
    <source>
        <dbReference type="ARBA" id="ARBA00009063"/>
    </source>
</evidence>
<evidence type="ECO:0000256" key="9">
    <source>
        <dbReference type="SAM" id="MobiDB-lite"/>
    </source>
</evidence>
<feature type="transmembrane region" description="Helical" evidence="10">
    <location>
        <begin position="161"/>
        <end position="180"/>
    </location>
</feature>
<gene>
    <name evidence="12" type="ORF">TRITD_3Bv1G273480</name>
</gene>
<dbReference type="InterPro" id="IPR015260">
    <property type="entry name" value="Syntaxin-6/10/61_N"/>
</dbReference>
<dbReference type="FunFam" id="1.20.5.110:FF:000034">
    <property type="entry name" value="syntaxin-61 isoform X1"/>
    <property type="match status" value="1"/>
</dbReference>
<dbReference type="Proteomes" id="UP000324705">
    <property type="component" value="Chromosome 3B"/>
</dbReference>
<keyword evidence="6 10" id="KW-1133">Transmembrane helix</keyword>
<feature type="region of interest" description="Disordered" evidence="9">
    <location>
        <begin position="51"/>
        <end position="77"/>
    </location>
</feature>
<dbReference type="Gene3D" id="1.20.58.90">
    <property type="match status" value="1"/>
</dbReference>
<feature type="compositionally biased region" description="Polar residues" evidence="9">
    <location>
        <begin position="64"/>
        <end position="75"/>
    </location>
</feature>
<proteinExistence type="inferred from homology"/>
<dbReference type="PROSITE" id="PS50192">
    <property type="entry name" value="T_SNARE"/>
    <property type="match status" value="1"/>
</dbReference>
<accession>A0A9R1QYS3</accession>
<name>A0A9R1QYS3_TRITD</name>
<dbReference type="GO" id="GO:0000139">
    <property type="term" value="C:Golgi membrane"/>
    <property type="evidence" value="ECO:0007669"/>
    <property type="project" value="UniProtKB-SubCell"/>
</dbReference>
<dbReference type="Gramene" id="TRITD3Bv1G273480.2">
    <property type="protein sequence ID" value="TRITD3Bv1G273480.2"/>
    <property type="gene ID" value="TRITD3Bv1G273480"/>
</dbReference>
<evidence type="ECO:0000256" key="7">
    <source>
        <dbReference type="ARBA" id="ARBA00023034"/>
    </source>
</evidence>
<dbReference type="GO" id="GO:0048193">
    <property type="term" value="P:Golgi vesicle transport"/>
    <property type="evidence" value="ECO:0007669"/>
    <property type="project" value="InterPro"/>
</dbReference>
<evidence type="ECO:0000256" key="5">
    <source>
        <dbReference type="ARBA" id="ARBA00022927"/>
    </source>
</evidence>
<evidence type="ECO:0000313" key="13">
    <source>
        <dbReference type="Proteomes" id="UP000324705"/>
    </source>
</evidence>
<keyword evidence="3" id="KW-0813">Transport</keyword>
<dbReference type="Pfam" id="PF09177">
    <property type="entry name" value="STX6_10_61_N"/>
    <property type="match status" value="1"/>
</dbReference>
<dbReference type="SMART" id="SM00397">
    <property type="entry name" value="t_SNARE"/>
    <property type="match status" value="1"/>
</dbReference>
<reference evidence="12 13" key="1">
    <citation type="submission" date="2017-09" db="EMBL/GenBank/DDBJ databases">
        <authorList>
            <consortium name="International Durum Wheat Genome Sequencing Consortium (IDWGSC)"/>
            <person name="Milanesi L."/>
        </authorList>
    </citation>
    <scope>NUCLEOTIDE SEQUENCE [LARGE SCALE GENOMIC DNA]</scope>
    <source>
        <strain evidence="13">cv. Svevo</strain>
    </source>
</reference>
<feature type="domain" description="T-SNARE coiled-coil homology" evidence="11">
    <location>
        <begin position="89"/>
        <end position="151"/>
    </location>
</feature>
<keyword evidence="7" id="KW-0333">Golgi apparatus</keyword>
<keyword evidence="5" id="KW-0653">Protein transport</keyword>
<evidence type="ECO:0000256" key="10">
    <source>
        <dbReference type="SAM" id="Phobius"/>
    </source>
</evidence>
<dbReference type="SUPFAM" id="SSF58038">
    <property type="entry name" value="SNARE fusion complex"/>
    <property type="match status" value="1"/>
</dbReference>
<evidence type="ECO:0000259" key="11">
    <source>
        <dbReference type="PROSITE" id="PS50192"/>
    </source>
</evidence>
<evidence type="ECO:0000256" key="1">
    <source>
        <dbReference type="ARBA" id="ARBA00004409"/>
    </source>
</evidence>